<feature type="domain" description="LysM" evidence="3">
    <location>
        <begin position="173"/>
        <end position="217"/>
    </location>
</feature>
<keyword evidence="2" id="KW-1133">Transmembrane helix</keyword>
<gene>
    <name evidence="4" type="ORF">JR316_000143</name>
</gene>
<name>A0A8H7Y4K8_PSICU</name>
<dbReference type="Pfam" id="PF01476">
    <property type="entry name" value="LysM"/>
    <property type="match status" value="1"/>
</dbReference>
<sequence>MGRWTQYDEDEYRLPEGVKRIGYDADSGRYLFRSGGSIWQGPVGAEYGELTKVDSVPSTVTVAGSSSLEGIDDIFDTDDGEDESSGRRGDDVEASPRTRSRGYQLLSDDHNRTIVPRTAQSSKGANTRMGAYRTLFPFFLIIAVLLLLMWRLLISPSLSSPPPASKKCPEGTLSRWVQPGDSCWELAKESGWTLEKFKEVNSKVVCDPLMPGTSICLPPSKQKMERMKMMQRQQLPQQQAKRGQQQKRRT</sequence>
<feature type="region of interest" description="Disordered" evidence="1">
    <location>
        <begin position="218"/>
        <end position="250"/>
    </location>
</feature>
<dbReference type="CDD" id="cd00118">
    <property type="entry name" value="LysM"/>
    <property type="match status" value="1"/>
</dbReference>
<protein>
    <recommendedName>
        <fullName evidence="3">LysM domain-containing protein</fullName>
    </recommendedName>
</protein>
<keyword evidence="2" id="KW-0812">Transmembrane</keyword>
<feature type="compositionally biased region" description="Acidic residues" evidence="1">
    <location>
        <begin position="70"/>
        <end position="83"/>
    </location>
</feature>
<dbReference type="SMART" id="SM00257">
    <property type="entry name" value="LysM"/>
    <property type="match status" value="1"/>
</dbReference>
<reference evidence="4" key="1">
    <citation type="submission" date="2021-02" db="EMBL/GenBank/DDBJ databases">
        <title>Psilocybe cubensis genome.</title>
        <authorList>
            <person name="Mckernan K.J."/>
            <person name="Crawford S."/>
            <person name="Trippe A."/>
            <person name="Kane L.T."/>
            <person name="Mclaughlin S."/>
        </authorList>
    </citation>
    <scope>NUCLEOTIDE SEQUENCE [LARGE SCALE GENOMIC DNA]</scope>
    <source>
        <strain evidence="4">MGC-MH-2018</strain>
    </source>
</reference>
<evidence type="ECO:0000313" key="4">
    <source>
        <dbReference type="EMBL" id="KAG5173486.1"/>
    </source>
</evidence>
<feature type="region of interest" description="Disordered" evidence="1">
    <location>
        <begin position="70"/>
        <end position="106"/>
    </location>
</feature>
<dbReference type="Gene3D" id="3.10.350.10">
    <property type="entry name" value="LysM domain"/>
    <property type="match status" value="1"/>
</dbReference>
<evidence type="ECO:0000256" key="1">
    <source>
        <dbReference type="SAM" id="MobiDB-lite"/>
    </source>
</evidence>
<feature type="transmembrane region" description="Helical" evidence="2">
    <location>
        <begin position="135"/>
        <end position="153"/>
    </location>
</feature>
<comment type="caution">
    <text evidence="4">The sequence shown here is derived from an EMBL/GenBank/DDBJ whole genome shotgun (WGS) entry which is preliminary data.</text>
</comment>
<evidence type="ECO:0000256" key="2">
    <source>
        <dbReference type="SAM" id="Phobius"/>
    </source>
</evidence>
<accession>A0A8H7Y4K8</accession>
<evidence type="ECO:0000259" key="3">
    <source>
        <dbReference type="PROSITE" id="PS51782"/>
    </source>
</evidence>
<feature type="compositionally biased region" description="Low complexity" evidence="1">
    <location>
        <begin position="230"/>
        <end position="243"/>
    </location>
</feature>
<dbReference type="EMBL" id="JAFIQS010000001">
    <property type="protein sequence ID" value="KAG5173486.1"/>
    <property type="molecule type" value="Genomic_DNA"/>
</dbReference>
<dbReference type="InterPro" id="IPR036779">
    <property type="entry name" value="LysM_dom_sf"/>
</dbReference>
<dbReference type="OrthoDB" id="2107166at2759"/>
<feature type="compositionally biased region" description="Basic and acidic residues" evidence="1">
    <location>
        <begin position="84"/>
        <end position="96"/>
    </location>
</feature>
<dbReference type="InterPro" id="IPR018392">
    <property type="entry name" value="LysM"/>
</dbReference>
<proteinExistence type="predicted"/>
<keyword evidence="2" id="KW-0472">Membrane</keyword>
<dbReference type="PROSITE" id="PS51782">
    <property type="entry name" value="LYSM"/>
    <property type="match status" value="1"/>
</dbReference>
<dbReference type="SUPFAM" id="SSF54106">
    <property type="entry name" value="LysM domain"/>
    <property type="match status" value="1"/>
</dbReference>
<organism evidence="4">
    <name type="scientific">Psilocybe cubensis</name>
    <name type="common">Psychedelic mushroom</name>
    <name type="synonym">Stropharia cubensis</name>
    <dbReference type="NCBI Taxonomy" id="181762"/>
    <lineage>
        <taxon>Eukaryota</taxon>
        <taxon>Fungi</taxon>
        <taxon>Dikarya</taxon>
        <taxon>Basidiomycota</taxon>
        <taxon>Agaricomycotina</taxon>
        <taxon>Agaricomycetes</taxon>
        <taxon>Agaricomycetidae</taxon>
        <taxon>Agaricales</taxon>
        <taxon>Agaricineae</taxon>
        <taxon>Strophariaceae</taxon>
        <taxon>Psilocybe</taxon>
    </lineage>
</organism>
<dbReference type="AlphaFoldDB" id="A0A8H7Y4K8"/>